<keyword evidence="4" id="KW-1185">Reference proteome</keyword>
<dbReference type="PANTHER" id="PTHR46268">
    <property type="entry name" value="STRESS RESPONSE PROTEIN NHAX"/>
    <property type="match status" value="1"/>
</dbReference>
<dbReference type="PANTHER" id="PTHR46268:SF6">
    <property type="entry name" value="UNIVERSAL STRESS PROTEIN UP12"/>
    <property type="match status" value="1"/>
</dbReference>
<comment type="similarity">
    <text evidence="1">Belongs to the universal stress protein A family.</text>
</comment>
<dbReference type="InterPro" id="IPR006015">
    <property type="entry name" value="Universal_stress_UspA"/>
</dbReference>
<dbReference type="CDD" id="cd00293">
    <property type="entry name" value="USP-like"/>
    <property type="match status" value="1"/>
</dbReference>
<gene>
    <name evidence="3" type="ORF">HNQ41_002740</name>
</gene>
<feature type="domain" description="UspA" evidence="2">
    <location>
        <begin position="1"/>
        <end position="140"/>
    </location>
</feature>
<evidence type="ECO:0000313" key="3">
    <source>
        <dbReference type="EMBL" id="MBB5174525.1"/>
    </source>
</evidence>
<protein>
    <submittedName>
        <fullName evidence="3">Nucleotide-binding universal stress UspA family protein</fullName>
    </submittedName>
</protein>
<reference evidence="3 4" key="1">
    <citation type="submission" date="2020-08" db="EMBL/GenBank/DDBJ databases">
        <title>Genomic Encyclopedia of Type Strains, Phase IV (KMG-IV): sequencing the most valuable type-strain genomes for metagenomic binning, comparative biology and taxonomic classification.</title>
        <authorList>
            <person name="Goeker M."/>
        </authorList>
    </citation>
    <scope>NUCLEOTIDE SEQUENCE [LARGE SCALE GENOMIC DNA]</scope>
    <source>
        <strain evidence="3 4">DSM 24696</strain>
    </source>
</reference>
<dbReference type="PRINTS" id="PR01438">
    <property type="entry name" value="UNVRSLSTRESS"/>
</dbReference>
<evidence type="ECO:0000313" key="4">
    <source>
        <dbReference type="Proteomes" id="UP000551878"/>
    </source>
</evidence>
<dbReference type="EMBL" id="JACHHB010000013">
    <property type="protein sequence ID" value="MBB5174525.1"/>
    <property type="molecule type" value="Genomic_DNA"/>
</dbReference>
<accession>A0A840QT34</accession>
<evidence type="ECO:0000256" key="1">
    <source>
        <dbReference type="ARBA" id="ARBA00008791"/>
    </source>
</evidence>
<dbReference type="Proteomes" id="UP000551878">
    <property type="component" value="Unassembled WGS sequence"/>
</dbReference>
<sequence length="143" mass="15893">MFEHILVAADGSSHSLEAAKKGVDIAKTQTSCFVTIVHVVDEIPSHTDVMGMDFEPRDWPTHRKERVRPVEELFEQHSVNFKTKHLYGEPGPTIVSQANQSNVDLVVIGSRGLNPLQQMVLGSVSHKVAKRAQCPVMIVKKNK</sequence>
<evidence type="ECO:0000259" key="2">
    <source>
        <dbReference type="Pfam" id="PF00582"/>
    </source>
</evidence>
<organism evidence="3 4">
    <name type="scientific">Texcoconibacillus texcoconensis</name>
    <dbReference type="NCBI Taxonomy" id="1095777"/>
    <lineage>
        <taxon>Bacteria</taxon>
        <taxon>Bacillati</taxon>
        <taxon>Bacillota</taxon>
        <taxon>Bacilli</taxon>
        <taxon>Bacillales</taxon>
        <taxon>Bacillaceae</taxon>
        <taxon>Texcoconibacillus</taxon>
    </lineage>
</organism>
<dbReference type="SUPFAM" id="SSF52402">
    <property type="entry name" value="Adenine nucleotide alpha hydrolases-like"/>
    <property type="match status" value="1"/>
</dbReference>
<comment type="caution">
    <text evidence="3">The sequence shown here is derived from an EMBL/GenBank/DDBJ whole genome shotgun (WGS) entry which is preliminary data.</text>
</comment>
<dbReference type="Pfam" id="PF00582">
    <property type="entry name" value="Usp"/>
    <property type="match status" value="1"/>
</dbReference>
<proteinExistence type="inferred from homology"/>
<dbReference type="InterPro" id="IPR014729">
    <property type="entry name" value="Rossmann-like_a/b/a_fold"/>
</dbReference>
<dbReference type="AlphaFoldDB" id="A0A840QT34"/>
<dbReference type="Gene3D" id="3.40.50.620">
    <property type="entry name" value="HUPs"/>
    <property type="match status" value="1"/>
</dbReference>
<dbReference type="InterPro" id="IPR006016">
    <property type="entry name" value="UspA"/>
</dbReference>
<dbReference type="RefSeq" id="WP_184664938.1">
    <property type="nucleotide sequence ID" value="NZ_JACHHB010000013.1"/>
</dbReference>
<name>A0A840QT34_9BACI</name>